<protein>
    <submittedName>
        <fullName evidence="1">Uncharacterized protein</fullName>
    </submittedName>
</protein>
<gene>
    <name evidence="1" type="ORF">I7730_01540</name>
</gene>
<organism evidence="1">
    <name type="scientific">Vibrio vulnificus</name>
    <dbReference type="NCBI Taxonomy" id="672"/>
    <lineage>
        <taxon>Bacteria</taxon>
        <taxon>Pseudomonadati</taxon>
        <taxon>Pseudomonadota</taxon>
        <taxon>Gammaproteobacteria</taxon>
        <taxon>Vibrionales</taxon>
        <taxon>Vibrionaceae</taxon>
        <taxon>Vibrio</taxon>
    </lineage>
</organism>
<reference evidence="1" key="2">
    <citation type="submission" date="2019-01" db="EMBL/GenBank/DDBJ databases">
        <authorList>
            <consortium name="NCBI Pathogen Detection Project"/>
        </authorList>
    </citation>
    <scope>NUCLEOTIDE SEQUENCE</scope>
    <source>
        <strain evidence="1">BCW_3452</strain>
    </source>
</reference>
<proteinExistence type="predicted"/>
<reference evidence="1" key="1">
    <citation type="journal article" date="2018" name="Genome Biol.">
        <title>SKESA: strategic k-mer extension for scrupulous assemblies.</title>
        <authorList>
            <person name="Souvorov A."/>
            <person name="Agarwala R."/>
            <person name="Lipman D.J."/>
        </authorList>
    </citation>
    <scope>NUCLEOTIDE SEQUENCE</scope>
    <source>
        <strain evidence="1">BCW_3452</strain>
    </source>
</reference>
<dbReference type="EMBL" id="DACRBY010000001">
    <property type="protein sequence ID" value="HAS8538480.1"/>
    <property type="molecule type" value="Genomic_DNA"/>
</dbReference>
<dbReference type="AlphaFoldDB" id="A0A8H9K5L9"/>
<comment type="caution">
    <text evidence="1">The sequence shown here is derived from an EMBL/GenBank/DDBJ whole genome shotgun (WGS) entry which is preliminary data.</text>
</comment>
<name>A0A8H9K5L9_VIBVL</name>
<accession>A0A8H9K5L9</accession>
<sequence>MGNKAHIICAKCGEGEQIGFTYRGRHAADCGTGVYIKCDNCGELTSVEEWNEFNGRKYFGYNCDNPKYSQSFPGVVWFEKEDCVPIQRDEDFGDDSSLALMVIDINAKTPMPSFAVYDSRVSEFKGNEDHFGWNRDDFTHWAYINYPTKDQQLRFIELLEVFKIERE</sequence>
<evidence type="ECO:0000313" key="1">
    <source>
        <dbReference type="EMBL" id="HAS8538480.1"/>
    </source>
</evidence>
<dbReference type="Proteomes" id="UP000863257">
    <property type="component" value="Unassembled WGS sequence"/>
</dbReference>